<evidence type="ECO:0000313" key="7">
    <source>
        <dbReference type="Proteomes" id="UP000050741"/>
    </source>
</evidence>
<protein>
    <submittedName>
        <fullName evidence="8">MARVEL domain-containing protein</fullName>
    </submittedName>
</protein>
<evidence type="ECO:0000256" key="4">
    <source>
        <dbReference type="ARBA" id="ARBA00023136"/>
    </source>
</evidence>
<evidence type="ECO:0000256" key="2">
    <source>
        <dbReference type="ARBA" id="ARBA00022692"/>
    </source>
</evidence>
<keyword evidence="3 6" id="KW-1133">Transmembrane helix</keyword>
<dbReference type="GO" id="GO:0005765">
    <property type="term" value="C:lysosomal membrane"/>
    <property type="evidence" value="ECO:0007669"/>
    <property type="project" value="TreeGrafter"/>
</dbReference>
<dbReference type="GO" id="GO:0012505">
    <property type="term" value="C:endomembrane system"/>
    <property type="evidence" value="ECO:0007669"/>
    <property type="project" value="UniProtKB-SubCell"/>
</dbReference>
<accession>A0A183BVH6</accession>
<name>A0A183BVH6_GLOPA</name>
<feature type="transmembrane region" description="Helical" evidence="6">
    <location>
        <begin position="56"/>
        <end position="76"/>
    </location>
</feature>
<comment type="subcellular location">
    <subcellularLocation>
        <location evidence="1">Endomembrane system</location>
        <topology evidence="1">Multi-pass membrane protein</topology>
    </subcellularLocation>
</comment>
<dbReference type="PANTHER" id="PTHR12479">
    <property type="entry name" value="LYSOSOMAL-ASSOCIATED TRANSMEMBRANE PROTEIN"/>
    <property type="match status" value="1"/>
</dbReference>
<evidence type="ECO:0000313" key="8">
    <source>
        <dbReference type="WBParaSite" id="GPLIN_000461400"/>
    </source>
</evidence>
<evidence type="ECO:0000256" key="3">
    <source>
        <dbReference type="ARBA" id="ARBA00022989"/>
    </source>
</evidence>
<dbReference type="AlphaFoldDB" id="A0A183BVH6"/>
<sequence>MPKLKKKKQQSAGGGFSLARRKDFRQSGRPTPGGRKADKAHSAPPSRICCCDLKTAGLVVAFVEFLLCILTVYGLFRNLHLFGFSYLIWFILGIISIVIILIAIILLLYAIKKESARFLIPHISAQIFLIGWLIIVALVVALLLLFGAYNGIRRLVGQGDYYTSDYGTHWLGIMIIIVYLAIAALELFFLYIVWQLYKYFRAYSKLSGTYESGIIVKRTGGDTGPVLTHSPANGDWYIPPKNQNTYGGSPEAGDIYPYEAPIV</sequence>
<keyword evidence="7" id="KW-1185">Reference proteome</keyword>
<feature type="transmembrane region" description="Helical" evidence="6">
    <location>
        <begin position="88"/>
        <end position="111"/>
    </location>
</feature>
<reference evidence="7" key="1">
    <citation type="submission" date="2014-05" db="EMBL/GenBank/DDBJ databases">
        <title>The genome and life-stage specific transcriptomes of Globodera pallida elucidate key aspects of plant parasitism by a cyst nematode.</title>
        <authorList>
            <person name="Cotton J.A."/>
            <person name="Lilley C.J."/>
            <person name="Jones L.M."/>
            <person name="Kikuchi T."/>
            <person name="Reid A.J."/>
            <person name="Thorpe P."/>
            <person name="Tsai I.J."/>
            <person name="Beasley H."/>
            <person name="Blok V."/>
            <person name="Cock P.J.A."/>
            <person name="Van den Akker S.E."/>
            <person name="Holroyd N."/>
            <person name="Hunt M."/>
            <person name="Mantelin S."/>
            <person name="Naghra H."/>
            <person name="Pain A."/>
            <person name="Palomares-Rius J.E."/>
            <person name="Zarowiecki M."/>
            <person name="Berriman M."/>
            <person name="Jones J.T."/>
            <person name="Urwin P.E."/>
        </authorList>
    </citation>
    <scope>NUCLEOTIDE SEQUENCE [LARGE SCALE GENOMIC DNA]</scope>
    <source>
        <strain evidence="7">Lindley</strain>
    </source>
</reference>
<feature type="region of interest" description="Disordered" evidence="5">
    <location>
        <begin position="1"/>
        <end position="44"/>
    </location>
</feature>
<evidence type="ECO:0000256" key="1">
    <source>
        <dbReference type="ARBA" id="ARBA00004127"/>
    </source>
</evidence>
<dbReference type="WBParaSite" id="GPLIN_000461400">
    <property type="protein sequence ID" value="GPLIN_000461400"/>
    <property type="gene ID" value="GPLIN_000461400"/>
</dbReference>
<dbReference type="PANTHER" id="PTHR12479:SF19">
    <property type="entry name" value="MARVEL DOMAIN-CONTAINING PROTEIN"/>
    <property type="match status" value="1"/>
</dbReference>
<proteinExistence type="predicted"/>
<keyword evidence="2 6" id="KW-0812">Transmembrane</keyword>
<feature type="transmembrane region" description="Helical" evidence="6">
    <location>
        <begin position="123"/>
        <end position="149"/>
    </location>
</feature>
<reference evidence="8" key="2">
    <citation type="submission" date="2016-06" db="UniProtKB">
        <authorList>
            <consortium name="WormBaseParasite"/>
        </authorList>
    </citation>
    <scope>IDENTIFICATION</scope>
</reference>
<organism evidence="7 8">
    <name type="scientific">Globodera pallida</name>
    <name type="common">Potato cyst nematode worm</name>
    <name type="synonym">Heterodera pallida</name>
    <dbReference type="NCBI Taxonomy" id="36090"/>
    <lineage>
        <taxon>Eukaryota</taxon>
        <taxon>Metazoa</taxon>
        <taxon>Ecdysozoa</taxon>
        <taxon>Nematoda</taxon>
        <taxon>Chromadorea</taxon>
        <taxon>Rhabditida</taxon>
        <taxon>Tylenchina</taxon>
        <taxon>Tylenchomorpha</taxon>
        <taxon>Tylenchoidea</taxon>
        <taxon>Heteroderidae</taxon>
        <taxon>Heteroderinae</taxon>
        <taxon>Globodera</taxon>
    </lineage>
</organism>
<keyword evidence="4 6" id="KW-0472">Membrane</keyword>
<dbReference type="InterPro" id="IPR051115">
    <property type="entry name" value="LAPTM_transporter"/>
</dbReference>
<evidence type="ECO:0000256" key="6">
    <source>
        <dbReference type="SAM" id="Phobius"/>
    </source>
</evidence>
<dbReference type="Proteomes" id="UP000050741">
    <property type="component" value="Unassembled WGS sequence"/>
</dbReference>
<feature type="transmembrane region" description="Helical" evidence="6">
    <location>
        <begin position="169"/>
        <end position="194"/>
    </location>
</feature>
<evidence type="ECO:0000256" key="5">
    <source>
        <dbReference type="SAM" id="MobiDB-lite"/>
    </source>
</evidence>